<evidence type="ECO:0000256" key="1">
    <source>
        <dbReference type="ARBA" id="ARBA00004651"/>
    </source>
</evidence>
<keyword evidence="3 7" id="KW-0812">Transmembrane</keyword>
<evidence type="ECO:0000256" key="6">
    <source>
        <dbReference type="SAM" id="MobiDB-lite"/>
    </source>
</evidence>
<feature type="transmembrane region" description="Helical" evidence="7">
    <location>
        <begin position="35"/>
        <end position="55"/>
    </location>
</feature>
<proteinExistence type="predicted"/>
<keyword evidence="2" id="KW-1003">Cell membrane</keyword>
<dbReference type="PANTHER" id="PTHR32196">
    <property type="entry name" value="ABC TRANSPORTER PERMEASE PROTEIN YPHD-RELATED-RELATED"/>
    <property type="match status" value="1"/>
</dbReference>
<sequence length="381" mass="37687">MAQPRLFVRESELSHGGGRPSRIIGWSEAVGREGGGLVVLVILFGALALASESFLTGGNMANLSRQWAVYGIIAIGELLVILTKGIDLSVGSVVGLTGAVAAQLLVMGMPIPLAILCAVAVGAGVGMINGVLVAYAKLPPFIVTLGMMGAARGLVLVVTNANTVQPLPEGFSSIANDTVFGIPNLLIITVIVILAIGFLLRRTVFGRYVYAAGSNAESARLSGVPVPRVLVTVYAMSGLLAGLAGVLLASRLDAGVPTMGETYELDAIAACVIGGASLFGAKGTALGAATGALITSTLNNGGNLLGVNSFYLRIAIGVLILLAVSFDQLQGRLSARGAAFPAADPGGVSGGGAVPGGSGSGGGGSGGGSGGGGPGDPPERS</sequence>
<keyword evidence="5 7" id="KW-0472">Membrane</keyword>
<keyword evidence="4 7" id="KW-1133">Transmembrane helix</keyword>
<feature type="region of interest" description="Disordered" evidence="6">
    <location>
        <begin position="342"/>
        <end position="381"/>
    </location>
</feature>
<keyword evidence="9" id="KW-1185">Reference proteome</keyword>
<dbReference type="OrthoDB" id="9808136at2"/>
<dbReference type="CDD" id="cd06579">
    <property type="entry name" value="TM_PBP1_transp_AraH_like"/>
    <property type="match status" value="1"/>
</dbReference>
<dbReference type="AlphaFoldDB" id="A0A263D1T8"/>
<dbReference type="Proteomes" id="UP000242444">
    <property type="component" value="Unassembled WGS sequence"/>
</dbReference>
<name>A0A263D1T8_9PSEU</name>
<dbReference type="RefSeq" id="WP_094863520.1">
    <property type="nucleotide sequence ID" value="NZ_NKYE01000008.1"/>
</dbReference>
<evidence type="ECO:0000256" key="7">
    <source>
        <dbReference type="SAM" id="Phobius"/>
    </source>
</evidence>
<dbReference type="GO" id="GO:0005886">
    <property type="term" value="C:plasma membrane"/>
    <property type="evidence" value="ECO:0007669"/>
    <property type="project" value="UniProtKB-SubCell"/>
</dbReference>
<evidence type="ECO:0000313" key="8">
    <source>
        <dbReference type="EMBL" id="OZM72420.1"/>
    </source>
</evidence>
<evidence type="ECO:0000313" key="9">
    <source>
        <dbReference type="Proteomes" id="UP000242444"/>
    </source>
</evidence>
<protein>
    <submittedName>
        <fullName evidence="8">ABC transporter</fullName>
    </submittedName>
</protein>
<dbReference type="EMBL" id="NKYE01000008">
    <property type="protein sequence ID" value="OZM72420.1"/>
    <property type="molecule type" value="Genomic_DNA"/>
</dbReference>
<gene>
    <name evidence="8" type="ORF">CFN78_15700</name>
</gene>
<feature type="transmembrane region" description="Helical" evidence="7">
    <location>
        <begin position="141"/>
        <end position="159"/>
    </location>
</feature>
<feature type="transmembrane region" description="Helical" evidence="7">
    <location>
        <begin position="229"/>
        <end position="249"/>
    </location>
</feature>
<accession>A0A263D1T8</accession>
<dbReference type="InterPro" id="IPR001851">
    <property type="entry name" value="ABC_transp_permease"/>
</dbReference>
<feature type="transmembrane region" description="Helical" evidence="7">
    <location>
        <begin position="113"/>
        <end position="134"/>
    </location>
</feature>
<dbReference type="GO" id="GO:0022857">
    <property type="term" value="F:transmembrane transporter activity"/>
    <property type="evidence" value="ECO:0007669"/>
    <property type="project" value="InterPro"/>
</dbReference>
<evidence type="ECO:0000256" key="4">
    <source>
        <dbReference type="ARBA" id="ARBA00022989"/>
    </source>
</evidence>
<feature type="compositionally biased region" description="Gly residues" evidence="6">
    <location>
        <begin position="347"/>
        <end position="374"/>
    </location>
</feature>
<evidence type="ECO:0000256" key="5">
    <source>
        <dbReference type="ARBA" id="ARBA00023136"/>
    </source>
</evidence>
<comment type="caution">
    <text evidence="8">The sequence shown here is derived from an EMBL/GenBank/DDBJ whole genome shotgun (WGS) entry which is preliminary data.</text>
</comment>
<dbReference type="InParanoid" id="A0A263D1T8"/>
<feature type="transmembrane region" description="Helical" evidence="7">
    <location>
        <begin position="67"/>
        <end position="86"/>
    </location>
</feature>
<dbReference type="Pfam" id="PF02653">
    <property type="entry name" value="BPD_transp_2"/>
    <property type="match status" value="1"/>
</dbReference>
<organism evidence="8 9">
    <name type="scientific">Amycolatopsis antarctica</name>
    <dbReference type="NCBI Taxonomy" id="1854586"/>
    <lineage>
        <taxon>Bacteria</taxon>
        <taxon>Bacillati</taxon>
        <taxon>Actinomycetota</taxon>
        <taxon>Actinomycetes</taxon>
        <taxon>Pseudonocardiales</taxon>
        <taxon>Pseudonocardiaceae</taxon>
        <taxon>Amycolatopsis</taxon>
    </lineage>
</organism>
<evidence type="ECO:0000256" key="3">
    <source>
        <dbReference type="ARBA" id="ARBA00022692"/>
    </source>
</evidence>
<comment type="subcellular location">
    <subcellularLocation>
        <location evidence="1">Cell membrane</location>
        <topology evidence="1">Multi-pass membrane protein</topology>
    </subcellularLocation>
</comment>
<feature type="transmembrane region" description="Helical" evidence="7">
    <location>
        <begin position="179"/>
        <end position="200"/>
    </location>
</feature>
<evidence type="ECO:0000256" key="2">
    <source>
        <dbReference type="ARBA" id="ARBA00022475"/>
    </source>
</evidence>
<feature type="transmembrane region" description="Helical" evidence="7">
    <location>
        <begin position="310"/>
        <end position="326"/>
    </location>
</feature>
<reference evidence="8 9" key="1">
    <citation type="submission" date="2017-07" db="EMBL/GenBank/DDBJ databases">
        <title>Amycolatopsis antarcticus sp. nov., isolated from the surface of an Antarcticus brown macroalga.</title>
        <authorList>
            <person name="Wang J."/>
            <person name="Leiva S."/>
            <person name="Huang J."/>
            <person name="Huang Y."/>
        </authorList>
    </citation>
    <scope>NUCLEOTIDE SEQUENCE [LARGE SCALE GENOMIC DNA]</scope>
    <source>
        <strain evidence="8 9">AU-G6</strain>
    </source>
</reference>